<evidence type="ECO:0000259" key="1">
    <source>
        <dbReference type="Pfam" id="PF01471"/>
    </source>
</evidence>
<sequence length="169" mass="18434">MTSASNLPPVATNRPVLKKGDRGTNVRELQTLLYDYGAFALACIFGLPEALIDGDFGDDTEDTVKAFQRQVFLTVDGIVGNITWQALIRKAPINMPVLRRGSKGELVSRVQIRLIISGDYQGAIDGDFGVATEEAVKSLQRRNRSDVDGIIGNGTWILLSQIKEAECLP</sequence>
<reference evidence="2" key="2">
    <citation type="journal article" date="2019" name="Genome Biol. Evol.">
        <title>Day and night: Metabolic profiles and evolutionary relationships of six axenic non-marine cyanobacteria.</title>
        <authorList>
            <person name="Will S.E."/>
            <person name="Henke P."/>
            <person name="Boedeker C."/>
            <person name="Huang S."/>
            <person name="Brinkmann H."/>
            <person name="Rohde M."/>
            <person name="Jarek M."/>
            <person name="Friedl T."/>
            <person name="Seufert S."/>
            <person name="Schumacher M."/>
            <person name="Overmann J."/>
            <person name="Neumann-Schaal M."/>
            <person name="Petersen J."/>
        </authorList>
    </citation>
    <scope>NUCLEOTIDE SEQUENCE [LARGE SCALE GENOMIC DNA]</scope>
    <source>
        <strain evidence="2">PCC 7102</strain>
    </source>
</reference>
<keyword evidence="3" id="KW-1185">Reference proteome</keyword>
<dbReference type="SUPFAM" id="SSF47090">
    <property type="entry name" value="PGBD-like"/>
    <property type="match status" value="2"/>
</dbReference>
<protein>
    <recommendedName>
        <fullName evidence="1">Peptidoglycan binding-like domain-containing protein</fullName>
    </recommendedName>
</protein>
<dbReference type="Proteomes" id="UP000271624">
    <property type="component" value="Unassembled WGS sequence"/>
</dbReference>
<dbReference type="EMBL" id="RSCL01000033">
    <property type="protein sequence ID" value="RUS97374.1"/>
    <property type="molecule type" value="Genomic_DNA"/>
</dbReference>
<dbReference type="RefSeq" id="WP_127086499.1">
    <property type="nucleotide sequence ID" value="NZ_RSCL01000033.1"/>
</dbReference>
<dbReference type="InterPro" id="IPR036366">
    <property type="entry name" value="PGBDSf"/>
</dbReference>
<feature type="domain" description="Peptidoglycan binding-like" evidence="1">
    <location>
        <begin position="104"/>
        <end position="157"/>
    </location>
</feature>
<organism evidence="2 3">
    <name type="scientific">Dulcicalothrix desertica PCC 7102</name>
    <dbReference type="NCBI Taxonomy" id="232991"/>
    <lineage>
        <taxon>Bacteria</taxon>
        <taxon>Bacillati</taxon>
        <taxon>Cyanobacteriota</taxon>
        <taxon>Cyanophyceae</taxon>
        <taxon>Nostocales</taxon>
        <taxon>Calotrichaceae</taxon>
        <taxon>Dulcicalothrix</taxon>
    </lineage>
</organism>
<dbReference type="OrthoDB" id="511527at2"/>
<dbReference type="Gene3D" id="1.10.101.10">
    <property type="entry name" value="PGBD-like superfamily/PGBD"/>
    <property type="match status" value="2"/>
</dbReference>
<comment type="caution">
    <text evidence="2">The sequence shown here is derived from an EMBL/GenBank/DDBJ whole genome shotgun (WGS) entry which is preliminary data.</text>
</comment>
<gene>
    <name evidence="2" type="ORF">DSM106972_084770</name>
</gene>
<evidence type="ECO:0000313" key="3">
    <source>
        <dbReference type="Proteomes" id="UP000271624"/>
    </source>
</evidence>
<reference evidence="2" key="1">
    <citation type="submission" date="2018-12" db="EMBL/GenBank/DDBJ databases">
        <authorList>
            <person name="Will S."/>
            <person name="Neumann-Schaal M."/>
            <person name="Henke P."/>
        </authorList>
    </citation>
    <scope>NUCLEOTIDE SEQUENCE</scope>
    <source>
        <strain evidence="2">PCC 7102</strain>
    </source>
</reference>
<feature type="domain" description="Peptidoglycan binding-like" evidence="1">
    <location>
        <begin position="22"/>
        <end position="87"/>
    </location>
</feature>
<name>A0A433UU41_9CYAN</name>
<proteinExistence type="predicted"/>
<dbReference type="Pfam" id="PF01471">
    <property type="entry name" value="PG_binding_1"/>
    <property type="match status" value="2"/>
</dbReference>
<dbReference type="AlphaFoldDB" id="A0A433UU41"/>
<dbReference type="InterPro" id="IPR036365">
    <property type="entry name" value="PGBD-like_sf"/>
</dbReference>
<accession>A0A433UU41</accession>
<dbReference type="InterPro" id="IPR002477">
    <property type="entry name" value="Peptidoglycan-bd-like"/>
</dbReference>
<evidence type="ECO:0000313" key="2">
    <source>
        <dbReference type="EMBL" id="RUS97374.1"/>
    </source>
</evidence>